<sequence length="428" mass="43699">RLPVPLRLAVRDGARNRARTAPAVAAIMAAVAGAGAIATVDAGDSERASAGYRPRLPMGATMIQVPPTPAGEDRAARVRAAIERELPGLPLLDLWALPGGTCHREIDPECRTVSFEHAGPGRPTPPGTVPGDGPAWARKLFGRNEPVEGVNVYPDIVVGGAAEARMLLGRDAPEAVAALRAGKIVLFGGGPTVHGGTVTATVRELDRDVPAPVPVRRVRGLPAVRVPAAVHPTAVMPPSAAERIGLRPRVAAFGVDGAEHRLGEAEAARLGDVLAGTEGGHRGDVYTERGPRRTGDSRAPLLAALAAVLALGGALTATRLSAADARPDLAVLAAVGARARTRRLLAAGQAAYIAALGCWLGIAAGIVPGLAASRLLARGPGDHGDPGPFLDVPWTTLLLIGIGVPLITAVVAGLCTRPKLPMTHATAT</sequence>
<dbReference type="EMBL" id="JBHTJA010000116">
    <property type="protein sequence ID" value="MFD0905122.1"/>
    <property type="molecule type" value="Genomic_DNA"/>
</dbReference>
<dbReference type="Pfam" id="PF02687">
    <property type="entry name" value="FtsX"/>
    <property type="match status" value="1"/>
</dbReference>
<evidence type="ECO:0000256" key="4">
    <source>
        <dbReference type="ARBA" id="ARBA00022989"/>
    </source>
</evidence>
<accession>A0ABW3F1E6</accession>
<organism evidence="8 9">
    <name type="scientific">Actinomadura sediminis</name>
    <dbReference type="NCBI Taxonomy" id="1038904"/>
    <lineage>
        <taxon>Bacteria</taxon>
        <taxon>Bacillati</taxon>
        <taxon>Actinomycetota</taxon>
        <taxon>Actinomycetes</taxon>
        <taxon>Streptosporangiales</taxon>
        <taxon>Thermomonosporaceae</taxon>
        <taxon>Actinomadura</taxon>
    </lineage>
</organism>
<dbReference type="RefSeq" id="WP_378305698.1">
    <property type="nucleotide sequence ID" value="NZ_JBHTJA010000116.1"/>
</dbReference>
<evidence type="ECO:0000256" key="5">
    <source>
        <dbReference type="ARBA" id="ARBA00023136"/>
    </source>
</evidence>
<keyword evidence="4 6" id="KW-1133">Transmembrane helix</keyword>
<keyword evidence="5 6" id="KW-0472">Membrane</keyword>
<evidence type="ECO:0000256" key="3">
    <source>
        <dbReference type="ARBA" id="ARBA00022692"/>
    </source>
</evidence>
<comment type="caution">
    <text evidence="8">The sequence shown here is derived from an EMBL/GenBank/DDBJ whole genome shotgun (WGS) entry which is preliminary data.</text>
</comment>
<evidence type="ECO:0000313" key="9">
    <source>
        <dbReference type="Proteomes" id="UP001596972"/>
    </source>
</evidence>
<feature type="non-terminal residue" evidence="8">
    <location>
        <position position="1"/>
    </location>
</feature>
<proteinExistence type="predicted"/>
<feature type="transmembrane region" description="Helical" evidence="6">
    <location>
        <begin position="392"/>
        <end position="415"/>
    </location>
</feature>
<evidence type="ECO:0000259" key="7">
    <source>
        <dbReference type="Pfam" id="PF02687"/>
    </source>
</evidence>
<keyword evidence="9" id="KW-1185">Reference proteome</keyword>
<keyword evidence="3 6" id="KW-0812">Transmembrane</keyword>
<feature type="transmembrane region" description="Helical" evidence="6">
    <location>
        <begin position="350"/>
        <end position="372"/>
    </location>
</feature>
<dbReference type="InterPro" id="IPR003838">
    <property type="entry name" value="ABC3_permease_C"/>
</dbReference>
<gene>
    <name evidence="8" type="ORF">ACFQ11_32430</name>
</gene>
<protein>
    <submittedName>
        <fullName evidence="8">FtsX-like permease family protein</fullName>
    </submittedName>
</protein>
<feature type="transmembrane region" description="Helical" evidence="6">
    <location>
        <begin position="21"/>
        <end position="40"/>
    </location>
</feature>
<reference evidence="9" key="1">
    <citation type="journal article" date="2019" name="Int. J. Syst. Evol. Microbiol.">
        <title>The Global Catalogue of Microorganisms (GCM) 10K type strain sequencing project: providing services to taxonomists for standard genome sequencing and annotation.</title>
        <authorList>
            <consortium name="The Broad Institute Genomics Platform"/>
            <consortium name="The Broad Institute Genome Sequencing Center for Infectious Disease"/>
            <person name="Wu L."/>
            <person name="Ma J."/>
        </authorList>
    </citation>
    <scope>NUCLEOTIDE SEQUENCE [LARGE SCALE GENOMIC DNA]</scope>
    <source>
        <strain evidence="9">JCM 31202</strain>
    </source>
</reference>
<evidence type="ECO:0000256" key="1">
    <source>
        <dbReference type="ARBA" id="ARBA00004651"/>
    </source>
</evidence>
<keyword evidence="2" id="KW-1003">Cell membrane</keyword>
<feature type="domain" description="ABC3 transporter permease C-terminal" evidence="7">
    <location>
        <begin position="302"/>
        <end position="414"/>
    </location>
</feature>
<feature type="transmembrane region" description="Helical" evidence="6">
    <location>
        <begin position="299"/>
        <end position="317"/>
    </location>
</feature>
<dbReference type="Proteomes" id="UP001596972">
    <property type="component" value="Unassembled WGS sequence"/>
</dbReference>
<evidence type="ECO:0000256" key="6">
    <source>
        <dbReference type="SAM" id="Phobius"/>
    </source>
</evidence>
<name>A0ABW3F1E6_9ACTN</name>
<evidence type="ECO:0000313" key="8">
    <source>
        <dbReference type="EMBL" id="MFD0905122.1"/>
    </source>
</evidence>
<evidence type="ECO:0000256" key="2">
    <source>
        <dbReference type="ARBA" id="ARBA00022475"/>
    </source>
</evidence>
<comment type="subcellular location">
    <subcellularLocation>
        <location evidence="1">Cell membrane</location>
        <topology evidence="1">Multi-pass membrane protein</topology>
    </subcellularLocation>
</comment>